<dbReference type="Pfam" id="PF04034">
    <property type="entry name" value="Ribo_biogen_C"/>
    <property type="match status" value="1"/>
</dbReference>
<dbReference type="PANTHER" id="PTHR20426">
    <property type="entry name" value="RIBOSOME BIOGENESIS PROTEIN TSR3 HOMOLOG"/>
    <property type="match status" value="1"/>
</dbReference>
<dbReference type="InterPro" id="IPR007177">
    <property type="entry name" value="Tsr3_C"/>
</dbReference>
<evidence type="ECO:0000256" key="1">
    <source>
        <dbReference type="ARBA" id="ARBA00022490"/>
    </source>
</evidence>
<evidence type="ECO:0000259" key="8">
    <source>
        <dbReference type="Pfam" id="PF04034"/>
    </source>
</evidence>
<dbReference type="GO" id="GO:0000455">
    <property type="term" value="P:enzyme-directed rRNA pseudouridine synthesis"/>
    <property type="evidence" value="ECO:0007669"/>
    <property type="project" value="UniProtKB-UniRule"/>
</dbReference>
<comment type="caution">
    <text evidence="10">The sequence shown here is derived from an EMBL/GenBank/DDBJ whole genome shotgun (WGS) entry which is preliminary data.</text>
</comment>
<accession>A0A2T9ZGG2</accession>
<dbReference type="Pfam" id="PF04068">
    <property type="entry name" value="Fer4_RLI"/>
    <property type="match status" value="1"/>
</dbReference>
<keyword evidence="5 6" id="KW-0949">S-adenosyl-L-methionine</keyword>
<evidence type="ECO:0000256" key="5">
    <source>
        <dbReference type="ARBA" id="ARBA00022691"/>
    </source>
</evidence>
<dbReference type="OrthoDB" id="10262062at2759"/>
<protein>
    <recommendedName>
        <fullName evidence="6">18S rRNA aminocarboxypropyltransferase</fullName>
        <ecNumber evidence="6">2.5.1.157</ecNumber>
    </recommendedName>
</protein>
<evidence type="ECO:0000259" key="9">
    <source>
        <dbReference type="Pfam" id="PF04068"/>
    </source>
</evidence>
<keyword evidence="2 6" id="KW-0690">Ribosome biogenesis</keyword>
<evidence type="ECO:0000256" key="3">
    <source>
        <dbReference type="ARBA" id="ARBA00022552"/>
    </source>
</evidence>
<comment type="subcellular location">
    <subcellularLocation>
        <location evidence="6">Cytoplasm</location>
    </subcellularLocation>
    <subcellularLocation>
        <location evidence="6">Nucleus</location>
    </subcellularLocation>
</comment>
<keyword evidence="6" id="KW-0539">Nucleus</keyword>
<comment type="caution">
    <text evidence="6">Lacks conserved residue(s) required for the propagation of feature annotation.</text>
</comment>
<dbReference type="GO" id="GO:0106388">
    <property type="term" value="F:rRNA small subunit aminocarboxypropyltransferase activity"/>
    <property type="evidence" value="ECO:0007669"/>
    <property type="project" value="UniProtKB-EC"/>
</dbReference>
<keyword evidence="3 6" id="KW-0698">rRNA processing</keyword>
<dbReference type="HAMAP" id="MF_01116">
    <property type="entry name" value="TSR3"/>
    <property type="match status" value="1"/>
</dbReference>
<dbReference type="PANTHER" id="PTHR20426:SF0">
    <property type="entry name" value="18S RRNA AMINOCARBOXYPROPYLTRANSFERASE"/>
    <property type="match status" value="1"/>
</dbReference>
<feature type="binding site" evidence="6">
    <location>
        <position position="58"/>
    </location>
    <ligand>
        <name>S-adenosyl-L-methionine</name>
        <dbReference type="ChEBI" id="CHEBI:59789"/>
    </ligand>
</feature>
<dbReference type="GO" id="GO:0005634">
    <property type="term" value="C:nucleus"/>
    <property type="evidence" value="ECO:0007669"/>
    <property type="project" value="UniProtKB-SubCell"/>
</dbReference>
<dbReference type="Proteomes" id="UP000245609">
    <property type="component" value="Unassembled WGS sequence"/>
</dbReference>
<keyword evidence="1 6" id="KW-0963">Cytoplasm</keyword>
<feature type="domain" description="RNase L inhibitor RLI-like possible metal-binding" evidence="9">
    <location>
        <begin position="43"/>
        <end position="67"/>
    </location>
</feature>
<evidence type="ECO:0000256" key="4">
    <source>
        <dbReference type="ARBA" id="ARBA00022679"/>
    </source>
</evidence>
<dbReference type="GO" id="GO:1904047">
    <property type="term" value="F:S-adenosyl-L-methionine binding"/>
    <property type="evidence" value="ECO:0007669"/>
    <property type="project" value="UniProtKB-UniRule"/>
</dbReference>
<dbReference type="STRING" id="133381.A0A2T9ZGG2"/>
<keyword evidence="4 6" id="KW-0808">Transferase</keyword>
<reference evidence="10 11" key="1">
    <citation type="journal article" date="2018" name="MBio">
        <title>Comparative Genomics Reveals the Core Gene Toolbox for the Fungus-Insect Symbiosis.</title>
        <authorList>
            <person name="Wang Y."/>
            <person name="Stata M."/>
            <person name="Wang W."/>
            <person name="Stajich J.E."/>
            <person name="White M.M."/>
            <person name="Moncalvo J.M."/>
        </authorList>
    </citation>
    <scope>NUCLEOTIDE SEQUENCE [LARGE SCALE GENOMIC DNA]</scope>
    <source>
        <strain evidence="10 11">SC-DP-2</strain>
    </source>
</reference>
<comment type="similarity">
    <text evidence="6">Belongs to the TDD superfamily. TSR3 family.</text>
</comment>
<dbReference type="NCBIfam" id="NF002621">
    <property type="entry name" value="PRK02287.1"/>
    <property type="match status" value="1"/>
</dbReference>
<comment type="function">
    <text evidence="6">Aminocarboxypropyltransferase that catalyzes the aminocarboxypropyl transfer on pseudouridine at position 1191 (Psi1191) in 18S rRNA. It constitutes the last step in biosynthesis of the hypermodified N1-methyl-N3-(3-amino-3-carboxypropyl) pseudouridine (m1acp3-Psi) conserved in eukaryotic 18S rRNA.</text>
</comment>
<dbReference type="GO" id="GO:0005737">
    <property type="term" value="C:cytoplasm"/>
    <property type="evidence" value="ECO:0007669"/>
    <property type="project" value="UniProtKB-SubCell"/>
</dbReference>
<dbReference type="GO" id="GO:0030490">
    <property type="term" value="P:maturation of SSU-rRNA"/>
    <property type="evidence" value="ECO:0007669"/>
    <property type="project" value="TreeGrafter"/>
</dbReference>
<feature type="region of interest" description="Disordered" evidence="7">
    <location>
        <begin position="248"/>
        <end position="309"/>
    </location>
</feature>
<sequence length="327" mass="37311">MGKGKHHKALRYKDKPKRFYDVNDERCDEPTEENENAEKLSTPLVMWDFNHCDPKRCSGRKLERLGVGAITLLCIFGLESLFQKDSTSTRPVGTRTVSPEDKDIILKYGVGTIDCSWARIDEVPFQSIKAKNNRLLPYLVAANQVNYGRPCKLNCAEALAAGLYICGLDKEADFVMSKFSWGHAFYELNKDLFEQYKLCKTAAEVISVQNAYLESVEEYKKEKNKHTLDLLNFSDDEKSDYEYNSQNEHLDQEEYPVQKSETGLNTTSSLHSHDHKHIENPDDSNLYSSSPAPSDDDEEDDTNGCEYEYTTDRLGNTVKVLKNLKLS</sequence>
<organism evidence="10 11">
    <name type="scientific">Smittium megazygosporum</name>
    <dbReference type="NCBI Taxonomy" id="133381"/>
    <lineage>
        <taxon>Eukaryota</taxon>
        <taxon>Fungi</taxon>
        <taxon>Fungi incertae sedis</taxon>
        <taxon>Zoopagomycota</taxon>
        <taxon>Kickxellomycotina</taxon>
        <taxon>Harpellomycetes</taxon>
        <taxon>Harpellales</taxon>
        <taxon>Legeriomycetaceae</taxon>
        <taxon>Smittium</taxon>
    </lineage>
</organism>
<evidence type="ECO:0000256" key="7">
    <source>
        <dbReference type="SAM" id="MobiDB-lite"/>
    </source>
</evidence>
<dbReference type="InterPro" id="IPR022968">
    <property type="entry name" value="Tsr3-like"/>
</dbReference>
<feature type="compositionally biased region" description="Polar residues" evidence="7">
    <location>
        <begin position="259"/>
        <end position="270"/>
    </location>
</feature>
<dbReference type="AlphaFoldDB" id="A0A2T9ZGG2"/>
<comment type="catalytic activity">
    <reaction evidence="6">
        <text>N(1)-methylpseudouridine(1191) in yeast 18S rRNA + S-adenosyl-L-methionine = N(1)-methyl-N(3)-[(3S)-3-amino-3-carboxypropyl]pseudouridine(1191) in yeast 18S rRNA + S-methyl-5'-thioadenosine + H(+)</text>
        <dbReference type="Rhea" id="RHEA:63300"/>
        <dbReference type="Rhea" id="RHEA-COMP:13852"/>
        <dbReference type="Rhea" id="RHEA-COMP:16309"/>
        <dbReference type="ChEBI" id="CHEBI:15378"/>
        <dbReference type="ChEBI" id="CHEBI:17509"/>
        <dbReference type="ChEBI" id="CHEBI:59789"/>
        <dbReference type="ChEBI" id="CHEBI:74890"/>
        <dbReference type="ChEBI" id="CHEBI:146234"/>
    </reaction>
</comment>
<feature type="binding site" evidence="6">
    <location>
        <position position="136"/>
    </location>
    <ligand>
        <name>S-adenosyl-L-methionine</name>
        <dbReference type="ChEBI" id="CHEBI:59789"/>
    </ligand>
</feature>
<gene>
    <name evidence="6" type="primary">TSR3</name>
    <name evidence="10" type="ORF">BB560_001836</name>
</gene>
<evidence type="ECO:0000313" key="11">
    <source>
        <dbReference type="Proteomes" id="UP000245609"/>
    </source>
</evidence>
<proteinExistence type="inferred from homology"/>
<name>A0A2T9ZGG2_9FUNG</name>
<dbReference type="InterPro" id="IPR007209">
    <property type="entry name" value="RNaseL-inhib-like_metal-bd_dom"/>
</dbReference>
<feature type="binding site" evidence="6">
    <location>
        <position position="113"/>
    </location>
    <ligand>
        <name>S-adenosyl-L-methionine</name>
        <dbReference type="ChEBI" id="CHEBI:59789"/>
    </ligand>
</feature>
<feature type="compositionally biased region" description="Acidic residues" evidence="7">
    <location>
        <begin position="294"/>
        <end position="303"/>
    </location>
</feature>
<dbReference type="EMBL" id="MBFS01000204">
    <property type="protein sequence ID" value="PVV03678.1"/>
    <property type="molecule type" value="Genomic_DNA"/>
</dbReference>
<keyword evidence="11" id="KW-1185">Reference proteome</keyword>
<dbReference type="EC" id="2.5.1.157" evidence="6"/>
<feature type="domain" description="16S/18S rRNA aminocarboxypropyltransferase Tsr3 C-terminal" evidence="8">
    <location>
        <begin position="91"/>
        <end position="213"/>
    </location>
</feature>
<evidence type="ECO:0000256" key="2">
    <source>
        <dbReference type="ARBA" id="ARBA00022517"/>
    </source>
</evidence>
<evidence type="ECO:0000313" key="10">
    <source>
        <dbReference type="EMBL" id="PVV03678.1"/>
    </source>
</evidence>
<comment type="catalytic activity">
    <reaction evidence="6">
        <text>an N(1)-methylpseudouridine in rRNA + S-adenosyl-L-methionine = N(1)-methyl-N(3)-[(3S)-3-amino-3-carboxypropyl]pseudouridine in rRNA + S-methyl-5'-thioadenosine + H(+)</text>
        <dbReference type="Rhea" id="RHEA:63296"/>
        <dbReference type="Rhea" id="RHEA-COMP:11634"/>
        <dbReference type="Rhea" id="RHEA-COMP:16310"/>
        <dbReference type="ChEBI" id="CHEBI:15378"/>
        <dbReference type="ChEBI" id="CHEBI:17509"/>
        <dbReference type="ChEBI" id="CHEBI:59789"/>
        <dbReference type="ChEBI" id="CHEBI:74890"/>
        <dbReference type="ChEBI" id="CHEBI:146234"/>
        <dbReference type="EC" id="2.5.1.157"/>
    </reaction>
</comment>
<evidence type="ECO:0000256" key="6">
    <source>
        <dbReference type="HAMAP-Rule" id="MF_03146"/>
    </source>
</evidence>